<evidence type="ECO:0000313" key="4">
    <source>
        <dbReference type="EMBL" id="KAL0572810.1"/>
    </source>
</evidence>
<name>A0ABR3FC88_9AGAR</name>
<evidence type="ECO:0000256" key="1">
    <source>
        <dbReference type="ARBA" id="ARBA00009995"/>
    </source>
</evidence>
<evidence type="ECO:0000256" key="2">
    <source>
        <dbReference type="ARBA" id="ARBA00022676"/>
    </source>
</evidence>
<sequence length="391" mass="43607">MLLLAESREDVWVTFFTGSMYPKLMEEMARIPQGRLKRVQNRVNVIDVASNAKGMFDAPEFENAIQQLFDGSGKITCLTSKKIYTSLPKPNLVIVDPVAGYAIEAIRKIAAPEKLPIWSWMTSSVGATVALWGPKHLGGRGDDWKEVNILKTEEERSARTVELLSHLDDKIISIPGYPPMHHYEYQPQEQKIPVSLSGAAVRIGYKYLYETDGYISVTTSILEEDATKAWKEYFHSLGKDFYEIGFIAATMNTAKEDDVPAVSGFLLEMQQTRGEKSVVYVSTAPYFPKPVLMLEQISFGSAWWPGNPDMLYAVIDELIESKTPFLIANPSPFPSSALPEGAVKRIDEYPFGHATKWAPQEAVLEHPAVGWFISHAGWNGLQESVSSKVPA</sequence>
<evidence type="ECO:0000313" key="5">
    <source>
        <dbReference type="Proteomes" id="UP001465976"/>
    </source>
</evidence>
<keyword evidence="5" id="KW-1185">Reference proteome</keyword>
<dbReference type="Pfam" id="PF00201">
    <property type="entry name" value="UDPGT"/>
    <property type="match status" value="1"/>
</dbReference>
<protein>
    <submittedName>
        <fullName evidence="4">Uncharacterized protein</fullName>
    </submittedName>
</protein>
<evidence type="ECO:0000256" key="3">
    <source>
        <dbReference type="ARBA" id="ARBA00022679"/>
    </source>
</evidence>
<keyword evidence="2" id="KW-0328">Glycosyltransferase</keyword>
<dbReference type="PANTHER" id="PTHR11926">
    <property type="entry name" value="GLUCOSYL/GLUCURONOSYL TRANSFERASES"/>
    <property type="match status" value="1"/>
</dbReference>
<keyword evidence="3" id="KW-0808">Transferase</keyword>
<reference evidence="4 5" key="1">
    <citation type="submission" date="2024-02" db="EMBL/GenBank/DDBJ databases">
        <title>A draft genome for the cacao thread blight pathogen Marasmius crinis-equi.</title>
        <authorList>
            <person name="Cohen S.P."/>
            <person name="Baruah I.K."/>
            <person name="Amoako-Attah I."/>
            <person name="Bukari Y."/>
            <person name="Meinhardt L.W."/>
            <person name="Bailey B.A."/>
        </authorList>
    </citation>
    <scope>NUCLEOTIDE SEQUENCE [LARGE SCALE GENOMIC DNA]</scope>
    <source>
        <strain evidence="4 5">GH-76</strain>
    </source>
</reference>
<dbReference type="EMBL" id="JBAHYK010000580">
    <property type="protein sequence ID" value="KAL0572810.1"/>
    <property type="molecule type" value="Genomic_DNA"/>
</dbReference>
<comment type="similarity">
    <text evidence="1">Belongs to the UDP-glycosyltransferase family.</text>
</comment>
<accession>A0ABR3FC88</accession>
<dbReference type="InterPro" id="IPR002213">
    <property type="entry name" value="UDP_glucos_trans"/>
</dbReference>
<dbReference type="SUPFAM" id="SSF53756">
    <property type="entry name" value="UDP-Glycosyltransferase/glycogen phosphorylase"/>
    <property type="match status" value="1"/>
</dbReference>
<organism evidence="4 5">
    <name type="scientific">Marasmius crinis-equi</name>
    <dbReference type="NCBI Taxonomy" id="585013"/>
    <lineage>
        <taxon>Eukaryota</taxon>
        <taxon>Fungi</taxon>
        <taxon>Dikarya</taxon>
        <taxon>Basidiomycota</taxon>
        <taxon>Agaricomycotina</taxon>
        <taxon>Agaricomycetes</taxon>
        <taxon>Agaricomycetidae</taxon>
        <taxon>Agaricales</taxon>
        <taxon>Marasmiineae</taxon>
        <taxon>Marasmiaceae</taxon>
        <taxon>Marasmius</taxon>
    </lineage>
</organism>
<comment type="caution">
    <text evidence="4">The sequence shown here is derived from an EMBL/GenBank/DDBJ whole genome shotgun (WGS) entry which is preliminary data.</text>
</comment>
<proteinExistence type="inferred from homology"/>
<dbReference type="Proteomes" id="UP001465976">
    <property type="component" value="Unassembled WGS sequence"/>
</dbReference>
<dbReference type="PANTHER" id="PTHR11926:SF1494">
    <property type="entry name" value="FLAVONOL 3-O-GLUCOSYLTRANSFERASE UGT76E12-RELATED"/>
    <property type="match status" value="1"/>
</dbReference>
<dbReference type="Gene3D" id="3.40.50.2000">
    <property type="entry name" value="Glycogen Phosphorylase B"/>
    <property type="match status" value="2"/>
</dbReference>
<gene>
    <name evidence="4" type="ORF">V5O48_009155</name>
</gene>